<dbReference type="Gene3D" id="1.10.10.60">
    <property type="entry name" value="Homeodomain-like"/>
    <property type="match status" value="3"/>
</dbReference>
<keyword evidence="2" id="KW-0677">Repeat</keyword>
<dbReference type="FunFam" id="1.10.10.60:FF:000016">
    <property type="entry name" value="Transcriptional activator Myb isoform A"/>
    <property type="match status" value="1"/>
</dbReference>
<feature type="compositionally biased region" description="Basic and acidic residues" evidence="7">
    <location>
        <begin position="350"/>
        <end position="374"/>
    </location>
</feature>
<proteinExistence type="evidence at transcript level"/>
<keyword evidence="4" id="KW-0238">DNA-binding</keyword>
<dbReference type="SUPFAM" id="SSF46689">
    <property type="entry name" value="Homeodomain-like"/>
    <property type="match status" value="2"/>
</dbReference>
<feature type="domain" description="HTH myb-type" evidence="9">
    <location>
        <begin position="120"/>
        <end position="175"/>
    </location>
</feature>
<evidence type="ECO:0000259" key="8">
    <source>
        <dbReference type="PROSITE" id="PS50090"/>
    </source>
</evidence>
<dbReference type="InterPro" id="IPR050560">
    <property type="entry name" value="MYB_TF"/>
</dbReference>
<feature type="domain" description="Myb-like" evidence="8">
    <location>
        <begin position="172"/>
        <end position="222"/>
    </location>
</feature>
<dbReference type="GO" id="GO:0005634">
    <property type="term" value="C:nucleus"/>
    <property type="evidence" value="ECO:0007669"/>
    <property type="project" value="UniProtKB-SubCell"/>
</dbReference>
<feature type="region of interest" description="Disordered" evidence="7">
    <location>
        <begin position="345"/>
        <end position="374"/>
    </location>
</feature>
<feature type="compositionally biased region" description="Low complexity" evidence="7">
    <location>
        <begin position="271"/>
        <end position="285"/>
    </location>
</feature>
<feature type="region of interest" description="Disordered" evidence="7">
    <location>
        <begin position="261"/>
        <end position="285"/>
    </location>
</feature>
<dbReference type="Pfam" id="PF00249">
    <property type="entry name" value="Myb_DNA-binding"/>
    <property type="match status" value="1"/>
</dbReference>
<dbReference type="PANTHER" id="PTHR45614">
    <property type="entry name" value="MYB PROTEIN-RELATED"/>
    <property type="match status" value="1"/>
</dbReference>
<keyword evidence="6" id="KW-0539">Nucleus</keyword>
<dbReference type="EMBL" id="MG702121">
    <property type="protein sequence ID" value="AXY87639.1"/>
    <property type="molecule type" value="mRNA"/>
</dbReference>
<evidence type="ECO:0000256" key="2">
    <source>
        <dbReference type="ARBA" id="ARBA00022737"/>
    </source>
</evidence>
<feature type="domain" description="Myb-like" evidence="8">
    <location>
        <begin position="68"/>
        <end position="119"/>
    </location>
</feature>
<reference evidence="10" key="1">
    <citation type="journal article" date="2015" name="PLoS ONE">
        <title>Transcriptome Characterization of Cymbidium sinense 'Dharma' Using 454 Pyrosequencing and Its Application in the Identification of Genes Associated with Leaf Color Variation.</title>
        <authorList>
            <person name="Zhu G."/>
            <person name="Yang F."/>
            <person name="Shi S."/>
            <person name="Li D."/>
            <person name="Wang Z."/>
            <person name="Liu H."/>
            <person name="Huang D."/>
            <person name="Wang C."/>
        </authorList>
    </citation>
    <scope>NUCLEOTIDE SEQUENCE</scope>
</reference>
<protein>
    <submittedName>
        <fullName evidence="10">Transcription factor MYB3R-4-like protein</fullName>
    </submittedName>
</protein>
<keyword evidence="5" id="KW-0804">Transcription</keyword>
<feature type="domain" description="Myb-like" evidence="8">
    <location>
        <begin position="120"/>
        <end position="171"/>
    </location>
</feature>
<keyword evidence="3" id="KW-0805">Transcription regulation</keyword>
<feature type="domain" description="HTH myb-type" evidence="9">
    <location>
        <begin position="68"/>
        <end position="119"/>
    </location>
</feature>
<evidence type="ECO:0000256" key="3">
    <source>
        <dbReference type="ARBA" id="ARBA00023015"/>
    </source>
</evidence>
<accession>A0A455LA95</accession>
<dbReference type="PANTHER" id="PTHR45614:SF266">
    <property type="entry name" value="TRANSCRIPTION FACTOR MYB3R-4"/>
    <property type="match status" value="1"/>
</dbReference>
<dbReference type="SMART" id="SM00717">
    <property type="entry name" value="SANT"/>
    <property type="match status" value="3"/>
</dbReference>
<name>A0A455LA95_9ASPA</name>
<dbReference type="GO" id="GO:0000978">
    <property type="term" value="F:RNA polymerase II cis-regulatory region sequence-specific DNA binding"/>
    <property type="evidence" value="ECO:0007669"/>
    <property type="project" value="TreeGrafter"/>
</dbReference>
<evidence type="ECO:0000256" key="6">
    <source>
        <dbReference type="ARBA" id="ARBA00023242"/>
    </source>
</evidence>
<dbReference type="Pfam" id="PF13921">
    <property type="entry name" value="Myb_DNA-bind_6"/>
    <property type="match status" value="1"/>
</dbReference>
<feature type="region of interest" description="Disordered" evidence="7">
    <location>
        <begin position="955"/>
        <end position="975"/>
    </location>
</feature>
<dbReference type="InterPro" id="IPR001005">
    <property type="entry name" value="SANT/Myb"/>
</dbReference>
<evidence type="ECO:0000313" key="10">
    <source>
        <dbReference type="EMBL" id="AXY87639.1"/>
    </source>
</evidence>
<feature type="region of interest" description="Disordered" evidence="7">
    <location>
        <begin position="1"/>
        <end position="48"/>
    </location>
</feature>
<dbReference type="PROSITE" id="PS50090">
    <property type="entry name" value="MYB_LIKE"/>
    <property type="match status" value="3"/>
</dbReference>
<evidence type="ECO:0000256" key="4">
    <source>
        <dbReference type="ARBA" id="ARBA00023125"/>
    </source>
</evidence>
<comment type="subcellular location">
    <subcellularLocation>
        <location evidence="1">Nucleus</location>
    </subcellularLocation>
</comment>
<dbReference type="GO" id="GO:0000981">
    <property type="term" value="F:DNA-binding transcription factor activity, RNA polymerase II-specific"/>
    <property type="evidence" value="ECO:0007669"/>
    <property type="project" value="TreeGrafter"/>
</dbReference>
<evidence type="ECO:0000256" key="7">
    <source>
        <dbReference type="SAM" id="MobiDB-lite"/>
    </source>
</evidence>
<feature type="compositionally biased region" description="Polar residues" evidence="7">
    <location>
        <begin position="1007"/>
        <end position="1018"/>
    </location>
</feature>
<dbReference type="PROSITE" id="PS51294">
    <property type="entry name" value="HTH_MYB"/>
    <property type="match status" value="3"/>
</dbReference>
<dbReference type="InterPro" id="IPR009057">
    <property type="entry name" value="Homeodomain-like_sf"/>
</dbReference>
<feature type="region of interest" description="Disordered" evidence="7">
    <location>
        <begin position="1004"/>
        <end position="1024"/>
    </location>
</feature>
<dbReference type="FunFam" id="1.10.10.60:FF:000010">
    <property type="entry name" value="Transcriptional activator Myb isoform A"/>
    <property type="match status" value="1"/>
</dbReference>
<feature type="domain" description="HTH myb-type" evidence="9">
    <location>
        <begin position="176"/>
        <end position="226"/>
    </location>
</feature>
<evidence type="ECO:0000256" key="1">
    <source>
        <dbReference type="ARBA" id="ARBA00004123"/>
    </source>
</evidence>
<dbReference type="CDD" id="cd00167">
    <property type="entry name" value="SANT"/>
    <property type="match status" value="3"/>
</dbReference>
<dbReference type="FunFam" id="1.10.10.60:FF:000324">
    <property type="entry name" value="Transcription factor MYB3R-2"/>
    <property type="match status" value="1"/>
</dbReference>
<dbReference type="AlphaFoldDB" id="A0A455LA95"/>
<dbReference type="InterPro" id="IPR017930">
    <property type="entry name" value="Myb_dom"/>
</dbReference>
<sequence>MGSVKRKIAGRVEAGPPAAVQDGRVGSSSATTPDGMGEASSSTSLIDGSDCDFLRRQRAMHGRITGPKRRSTKGQWTPEEDEILCNAVHHYHGKNWKKIAECFPDRTDVQCLHRWQKVLNPALVKGPWSKEEDEIIIEMVKKFGPKKWSTISQALPGRIGKQCRERWHNHLNPTINKDAWTQEEEIALIHAHQIYGNKWAELTKFLPGRSDNSIKNHWNSSVKKKLESYMAQGLIGRYPGLPNAVLSTSRFQQMNHDSGFKEKHDMEDSSECSSSALVASSQSECEMTKPVMVDGDHKQGEDAIKKEVIDSHLPACSSEYYGPVEEATFSGSKVHSAEVLSDVASTGDLLPKDEGSGNEIKRPSKTDSNDNNHEHKGIFLHKSISLETSTSGAGLGFEKKDEAWISLHNGGSSNLFETHSNSIISVYNPASALDMENLDCATALSCKSTIHSSGAAMNFAPSSYPIFPVSTSHMYGIPCYQSLMTVPPSFICPSTNVEIQDLSWRLQNSGSIAGSFIGVPKSGCTVPPVPEVDQRTECLVQEEKQSIDETLTKTSSCDNLTRSLSLPNEEKVEFEKVLEPQTVSPSYEMKAIQSENFLDSGSLFYEPPRIQSLEFPFVSCDIVSSDLQQAYSPLGIRQLMMSSTSCNLWDSPSGDDSPDGILKQAAKSFICTPSIMKKRQRELLSPLQERRFDKKSGTEMNRGSFFITKGDEACMEDMIGEVDAENIYLSLADDVRDSSADLKQKQETTKQNEKLNAKLTQKSVSNKTSRTRKLKQNMENWRAREKVPSDVDLDAKEPQCSAVLAERNGTNSESLSGCSTFISPGACGTKHVDCSITVTSLQYPRSSKKPQVAVEKFTPSIDADHEILNIFADTPGIKRGLDSPSSWKSPLFFNSFLAGADFTCEDFRYFMSPGERSYDALGLMKQLSEQNAGVIAEAQEILFNGGQKLNFDNVESKNSSQENEGSAKEQENLIPMPSNVVAEGRVLDFSGCIPLEKTKSMKLKHVSGTSDAGSSTSHLLRDCR</sequence>
<evidence type="ECO:0000256" key="5">
    <source>
        <dbReference type="ARBA" id="ARBA00023163"/>
    </source>
</evidence>
<organism evidence="10">
    <name type="scientific">Cymbidium sinense</name>
    <dbReference type="NCBI Taxonomy" id="112615"/>
    <lineage>
        <taxon>Eukaryota</taxon>
        <taxon>Viridiplantae</taxon>
        <taxon>Streptophyta</taxon>
        <taxon>Embryophyta</taxon>
        <taxon>Tracheophyta</taxon>
        <taxon>Spermatophyta</taxon>
        <taxon>Magnoliopsida</taxon>
        <taxon>Liliopsida</taxon>
        <taxon>Asparagales</taxon>
        <taxon>Orchidaceae</taxon>
        <taxon>Epidendroideae</taxon>
        <taxon>Cymbidieae</taxon>
        <taxon>Cymbidiinae</taxon>
        <taxon>Cymbidium</taxon>
    </lineage>
</organism>
<evidence type="ECO:0000259" key="9">
    <source>
        <dbReference type="PROSITE" id="PS51294"/>
    </source>
</evidence>